<protein>
    <recommendedName>
        <fullName evidence="11">Fringe-like glycosyltransferase domain-containing protein</fullName>
    </recommendedName>
</protein>
<keyword evidence="7" id="KW-1133">Transmembrane helix</keyword>
<sequence>MRFSLRKVVKCTAFLCSFLLLNIWVSYNVNFWSFNNFEDRGKVLQNSVARGRDGDNGGAVPLGTNSDRVRRGADSDFWSNAQPQRSISDLSVSKNQRSAKSYQGNRDQPDNDRGLLAVKSQNMGINLLHPETVKADRKTPRKVGLIGANKESPTSLQDIFISVKTTSKYHDSRIRLIQKTWYALARDETYFFTDGDDKQLNKDLGGHLINTNCTIGHSRRALSCKMAVEIDFYMASRKRWFCHLDDDVYLNVPSLLSLLQKYNHKQDWYLGKPSLRYPLEVVDRENPGMKLAFWFATGGAGFCISRSLALKMAPYASGGRFMTTAEQIRLPDDCTIGYIIEHLLKQHLTVIDLFHSHLEALYLIKRHQLEKQVTFSYSKYSGKLNVLDIDGFDIDQDPTRLKSLHCILFPTFHECQGFPGKDK</sequence>
<gene>
    <name evidence="12" type="ORF">EGW08_003242</name>
</gene>
<dbReference type="Gene3D" id="3.90.550.50">
    <property type="match status" value="1"/>
</dbReference>
<evidence type="ECO:0000256" key="8">
    <source>
        <dbReference type="ARBA" id="ARBA00023136"/>
    </source>
</evidence>
<keyword evidence="8" id="KW-0472">Membrane</keyword>
<evidence type="ECO:0000256" key="4">
    <source>
        <dbReference type="ARBA" id="ARBA00022679"/>
    </source>
</evidence>
<organism evidence="12 13">
    <name type="scientific">Elysia chlorotica</name>
    <name type="common">Eastern emerald elysia</name>
    <name type="synonym">Sea slug</name>
    <dbReference type="NCBI Taxonomy" id="188477"/>
    <lineage>
        <taxon>Eukaryota</taxon>
        <taxon>Metazoa</taxon>
        <taxon>Spiralia</taxon>
        <taxon>Lophotrochozoa</taxon>
        <taxon>Mollusca</taxon>
        <taxon>Gastropoda</taxon>
        <taxon>Heterobranchia</taxon>
        <taxon>Euthyneura</taxon>
        <taxon>Panpulmonata</taxon>
        <taxon>Sacoglossa</taxon>
        <taxon>Placobranchoidea</taxon>
        <taxon>Plakobranchidae</taxon>
        <taxon>Elysia</taxon>
    </lineage>
</organism>
<evidence type="ECO:0000256" key="2">
    <source>
        <dbReference type="ARBA" id="ARBA00008661"/>
    </source>
</evidence>
<comment type="caution">
    <text evidence="12">The sequence shown here is derived from an EMBL/GenBank/DDBJ whole genome shotgun (WGS) entry which is preliminary data.</text>
</comment>
<dbReference type="EMBL" id="RQTK01000069">
    <property type="protein sequence ID" value="RUS88995.1"/>
    <property type="molecule type" value="Genomic_DNA"/>
</dbReference>
<dbReference type="AlphaFoldDB" id="A0A433U590"/>
<evidence type="ECO:0000313" key="12">
    <source>
        <dbReference type="EMBL" id="RUS88995.1"/>
    </source>
</evidence>
<reference evidence="12 13" key="1">
    <citation type="submission" date="2019-01" db="EMBL/GenBank/DDBJ databases">
        <title>A draft genome assembly of the solar-powered sea slug Elysia chlorotica.</title>
        <authorList>
            <person name="Cai H."/>
            <person name="Li Q."/>
            <person name="Fang X."/>
            <person name="Li J."/>
            <person name="Curtis N.E."/>
            <person name="Altenburger A."/>
            <person name="Shibata T."/>
            <person name="Feng M."/>
            <person name="Maeda T."/>
            <person name="Schwartz J.A."/>
            <person name="Shigenobu S."/>
            <person name="Lundholm N."/>
            <person name="Nishiyama T."/>
            <person name="Yang H."/>
            <person name="Hasebe M."/>
            <person name="Li S."/>
            <person name="Pierce S.K."/>
            <person name="Wang J."/>
        </authorList>
    </citation>
    <scope>NUCLEOTIDE SEQUENCE [LARGE SCALE GENOMIC DNA]</scope>
    <source>
        <strain evidence="12">EC2010</strain>
        <tissue evidence="12">Whole organism of an adult</tissue>
    </source>
</reference>
<keyword evidence="13" id="KW-1185">Reference proteome</keyword>
<keyword evidence="4" id="KW-0808">Transferase</keyword>
<dbReference type="OrthoDB" id="8959630at2759"/>
<evidence type="ECO:0000256" key="9">
    <source>
        <dbReference type="ARBA" id="ARBA00037847"/>
    </source>
</evidence>
<keyword evidence="6" id="KW-0735">Signal-anchor</keyword>
<proteinExistence type="inferred from homology"/>
<feature type="compositionally biased region" description="Polar residues" evidence="10">
    <location>
        <begin position="77"/>
        <end position="106"/>
    </location>
</feature>
<dbReference type="STRING" id="188477.A0A433U590"/>
<dbReference type="GO" id="GO:0016020">
    <property type="term" value="C:membrane"/>
    <property type="evidence" value="ECO:0007669"/>
    <property type="project" value="UniProtKB-SubCell"/>
</dbReference>
<dbReference type="Proteomes" id="UP000271974">
    <property type="component" value="Unassembled WGS sequence"/>
</dbReference>
<accession>A0A433U590</accession>
<evidence type="ECO:0000313" key="13">
    <source>
        <dbReference type="Proteomes" id="UP000271974"/>
    </source>
</evidence>
<evidence type="ECO:0000256" key="6">
    <source>
        <dbReference type="ARBA" id="ARBA00022968"/>
    </source>
</evidence>
<dbReference type="PANTHER" id="PTHR10811">
    <property type="entry name" value="FRINGE-RELATED"/>
    <property type="match status" value="1"/>
</dbReference>
<feature type="domain" description="Fringe-like glycosyltransferase" evidence="11">
    <location>
        <begin position="153"/>
        <end position="400"/>
    </location>
</feature>
<evidence type="ECO:0000256" key="3">
    <source>
        <dbReference type="ARBA" id="ARBA00022676"/>
    </source>
</evidence>
<name>A0A433U590_ELYCH</name>
<evidence type="ECO:0000256" key="10">
    <source>
        <dbReference type="SAM" id="MobiDB-lite"/>
    </source>
</evidence>
<evidence type="ECO:0000256" key="5">
    <source>
        <dbReference type="ARBA" id="ARBA00022692"/>
    </source>
</evidence>
<feature type="region of interest" description="Disordered" evidence="10">
    <location>
        <begin position="48"/>
        <end position="114"/>
    </location>
</feature>
<keyword evidence="5" id="KW-0812">Transmembrane</keyword>
<evidence type="ECO:0000259" key="11">
    <source>
        <dbReference type="Pfam" id="PF02434"/>
    </source>
</evidence>
<dbReference type="Pfam" id="PF02434">
    <property type="entry name" value="Fringe"/>
    <property type="match status" value="1"/>
</dbReference>
<keyword evidence="3" id="KW-0328">Glycosyltransferase</keyword>
<evidence type="ECO:0000256" key="7">
    <source>
        <dbReference type="ARBA" id="ARBA00022989"/>
    </source>
</evidence>
<comment type="similarity">
    <text evidence="2">Belongs to the glycosyltransferase 31 family.</text>
</comment>
<dbReference type="GO" id="GO:0016757">
    <property type="term" value="F:glycosyltransferase activity"/>
    <property type="evidence" value="ECO:0007669"/>
    <property type="project" value="UniProtKB-KW"/>
</dbReference>
<comment type="subcellular location">
    <subcellularLocation>
        <location evidence="9">Endomembrane system</location>
        <topology evidence="9">Single-pass membrane protein</topology>
    </subcellularLocation>
    <subcellularLocation>
        <location evidence="1">Membrane</location>
        <topology evidence="1">Single-pass type II membrane protein</topology>
    </subcellularLocation>
</comment>
<dbReference type="InterPro" id="IPR003378">
    <property type="entry name" value="Fringe-like_glycosylTrfase"/>
</dbReference>
<dbReference type="GO" id="GO:0012505">
    <property type="term" value="C:endomembrane system"/>
    <property type="evidence" value="ECO:0007669"/>
    <property type="project" value="UniProtKB-SubCell"/>
</dbReference>
<evidence type="ECO:0000256" key="1">
    <source>
        <dbReference type="ARBA" id="ARBA00004606"/>
    </source>
</evidence>